<sequence>MLVMVVLCFSFIMRDLYKIPSTCFALA</sequence>
<accession>A0A0E9RVS0</accession>
<evidence type="ECO:0000313" key="1">
    <source>
        <dbReference type="EMBL" id="JAH32373.1"/>
    </source>
</evidence>
<reference evidence="1" key="1">
    <citation type="submission" date="2014-11" db="EMBL/GenBank/DDBJ databases">
        <authorList>
            <person name="Amaro Gonzalez C."/>
        </authorList>
    </citation>
    <scope>NUCLEOTIDE SEQUENCE</scope>
</reference>
<protein>
    <submittedName>
        <fullName evidence="1">Uncharacterized protein</fullName>
    </submittedName>
</protein>
<dbReference type="EMBL" id="GBXM01076204">
    <property type="protein sequence ID" value="JAH32373.1"/>
    <property type="molecule type" value="Transcribed_RNA"/>
</dbReference>
<reference evidence="1" key="2">
    <citation type="journal article" date="2015" name="Fish Shellfish Immunol.">
        <title>Early steps in the European eel (Anguilla anguilla)-Vibrio vulnificus interaction in the gills: Role of the RtxA13 toxin.</title>
        <authorList>
            <person name="Callol A."/>
            <person name="Pajuelo D."/>
            <person name="Ebbesson L."/>
            <person name="Teles M."/>
            <person name="MacKenzie S."/>
            <person name="Amaro C."/>
        </authorList>
    </citation>
    <scope>NUCLEOTIDE SEQUENCE</scope>
</reference>
<name>A0A0E9RVS0_ANGAN</name>
<proteinExistence type="predicted"/>
<organism evidence="1">
    <name type="scientific">Anguilla anguilla</name>
    <name type="common">European freshwater eel</name>
    <name type="synonym">Muraena anguilla</name>
    <dbReference type="NCBI Taxonomy" id="7936"/>
    <lineage>
        <taxon>Eukaryota</taxon>
        <taxon>Metazoa</taxon>
        <taxon>Chordata</taxon>
        <taxon>Craniata</taxon>
        <taxon>Vertebrata</taxon>
        <taxon>Euteleostomi</taxon>
        <taxon>Actinopterygii</taxon>
        <taxon>Neopterygii</taxon>
        <taxon>Teleostei</taxon>
        <taxon>Anguilliformes</taxon>
        <taxon>Anguillidae</taxon>
        <taxon>Anguilla</taxon>
    </lineage>
</organism>
<dbReference type="AlphaFoldDB" id="A0A0E9RVS0"/>